<reference evidence="2" key="1">
    <citation type="submission" date="2014-11" db="EMBL/GenBank/DDBJ databases">
        <authorList>
            <person name="Amaro Gonzalez C."/>
        </authorList>
    </citation>
    <scope>NUCLEOTIDE SEQUENCE</scope>
</reference>
<reference evidence="2" key="2">
    <citation type="journal article" date="2015" name="Fish Shellfish Immunol.">
        <title>Early steps in the European eel (Anguilla anguilla)-Vibrio vulnificus interaction in the gills: Role of the RtxA13 toxin.</title>
        <authorList>
            <person name="Callol A."/>
            <person name="Pajuelo D."/>
            <person name="Ebbesson L."/>
            <person name="Teles M."/>
            <person name="MacKenzie S."/>
            <person name="Amaro C."/>
        </authorList>
    </citation>
    <scope>NUCLEOTIDE SEQUENCE</scope>
</reference>
<feature type="transmembrane region" description="Helical" evidence="1">
    <location>
        <begin position="22"/>
        <end position="42"/>
    </location>
</feature>
<evidence type="ECO:0000256" key="1">
    <source>
        <dbReference type="SAM" id="Phobius"/>
    </source>
</evidence>
<dbReference type="AlphaFoldDB" id="A0A0E9QGY9"/>
<keyword evidence="1" id="KW-0812">Transmembrane</keyword>
<organism evidence="2">
    <name type="scientific">Anguilla anguilla</name>
    <name type="common">European freshwater eel</name>
    <name type="synonym">Muraena anguilla</name>
    <dbReference type="NCBI Taxonomy" id="7936"/>
    <lineage>
        <taxon>Eukaryota</taxon>
        <taxon>Metazoa</taxon>
        <taxon>Chordata</taxon>
        <taxon>Craniata</taxon>
        <taxon>Vertebrata</taxon>
        <taxon>Euteleostomi</taxon>
        <taxon>Actinopterygii</taxon>
        <taxon>Neopterygii</taxon>
        <taxon>Teleostei</taxon>
        <taxon>Anguilliformes</taxon>
        <taxon>Anguillidae</taxon>
        <taxon>Anguilla</taxon>
    </lineage>
</organism>
<keyword evidence="1" id="KW-0472">Membrane</keyword>
<evidence type="ECO:0000313" key="2">
    <source>
        <dbReference type="EMBL" id="JAH15368.1"/>
    </source>
</evidence>
<dbReference type="EMBL" id="GBXM01093209">
    <property type="protein sequence ID" value="JAH15368.1"/>
    <property type="molecule type" value="Transcribed_RNA"/>
</dbReference>
<keyword evidence="1" id="KW-1133">Transmembrane helix</keyword>
<sequence length="65" mass="7157">MVYLFLCKECVYSSAKLVFNNLVTAAMLFCLDLGISISSVVLKFSPGGPMRMLAFVQTTIAILEF</sequence>
<accession>A0A0E9QGY9</accession>
<name>A0A0E9QGY9_ANGAN</name>
<proteinExistence type="predicted"/>
<protein>
    <submittedName>
        <fullName evidence="2">Uncharacterized protein</fullName>
    </submittedName>
</protein>